<protein>
    <recommendedName>
        <fullName evidence="4">Bifunctional protein PyrR</fullName>
    </recommendedName>
    <domain>
        <recommendedName>
            <fullName evidence="4">Pyrimidine operon regulatory protein</fullName>
        </recommendedName>
    </domain>
    <domain>
        <recommendedName>
            <fullName evidence="4">Uracil phosphoribosyltransferase</fullName>
            <shortName evidence="4">UPRTase</shortName>
            <ecNumber evidence="4">2.4.2.9</ecNumber>
        </recommendedName>
    </domain>
</protein>
<evidence type="ECO:0000259" key="5">
    <source>
        <dbReference type="Pfam" id="PF00156"/>
    </source>
</evidence>
<evidence type="ECO:0000313" key="6">
    <source>
        <dbReference type="EMBL" id="MDJ1183050.1"/>
    </source>
</evidence>
<keyword evidence="3 4" id="KW-0804">Transcription</keyword>
<comment type="function">
    <text evidence="4">Also displays a weak uracil phosphoribosyltransferase activity which is not physiologically significant.</text>
</comment>
<comment type="function">
    <text evidence="4">Regulates the transcription of the pyrimidine nucleotide (pyr) operon in response to exogenous pyrimidines.</text>
</comment>
<keyword evidence="4 6" id="KW-0328">Glycosyltransferase</keyword>
<dbReference type="Gene3D" id="3.40.50.2020">
    <property type="match status" value="1"/>
</dbReference>
<accession>A0ABT7BVC7</accession>
<dbReference type="PANTHER" id="PTHR11608:SF0">
    <property type="entry name" value="BIFUNCTIONAL PROTEIN PYRR"/>
    <property type="match status" value="1"/>
</dbReference>
<feature type="short sequence motif" description="PRPP-binding" evidence="4">
    <location>
        <begin position="102"/>
        <end position="114"/>
    </location>
</feature>
<dbReference type="Proteomes" id="UP001232992">
    <property type="component" value="Unassembled WGS sequence"/>
</dbReference>
<keyword evidence="4 6" id="KW-0808">Transferase</keyword>
<sequence>MAIANPKTIEILDADEIRRTLTRLASQIIEKSGRLSNLVLLGIHTRGVPLAYLIAEQIALLEKTELPVGALDVTFYRDDLDRIGPKAPAKTKLPLDLSGKTVVLVDDVIYKGRTIRAALNAINDYGRPTEIWLVVLVDRGHRELPIHPDFTGKVLPTSREEQVKVYLKEVDGRDAVELITRTE</sequence>
<reference evidence="6 7" key="1">
    <citation type="submission" date="2023-01" db="EMBL/GenBank/DDBJ databases">
        <title>Novel diversity within Roseofilum (Cyanobacteria; Desertifilaceae) from marine benthic mats with descriptions of four novel species.</title>
        <authorList>
            <person name="Wang Y."/>
            <person name="Berthold D.E."/>
            <person name="Hu J."/>
            <person name="Lefler F.W."/>
            <person name="Laughinghouse H.D. IV."/>
        </authorList>
    </citation>
    <scope>NUCLEOTIDE SEQUENCE [LARGE SCALE GENOMIC DNA]</scope>
    <source>
        <strain evidence="6 7">BLCC-M143</strain>
    </source>
</reference>
<feature type="domain" description="Phosphoribosyltransferase" evidence="5">
    <location>
        <begin position="10"/>
        <end position="152"/>
    </location>
</feature>
<evidence type="ECO:0000256" key="1">
    <source>
        <dbReference type="ARBA" id="ARBA00005565"/>
    </source>
</evidence>
<dbReference type="GO" id="GO:0004845">
    <property type="term" value="F:uracil phosphoribosyltransferase activity"/>
    <property type="evidence" value="ECO:0007669"/>
    <property type="project" value="UniProtKB-EC"/>
</dbReference>
<organism evidence="6 7">
    <name type="scientific">Roseofilum casamattae BLCC-M143</name>
    <dbReference type="NCBI Taxonomy" id="3022442"/>
    <lineage>
        <taxon>Bacteria</taxon>
        <taxon>Bacillati</taxon>
        <taxon>Cyanobacteriota</taxon>
        <taxon>Cyanophyceae</taxon>
        <taxon>Desertifilales</taxon>
        <taxon>Desertifilaceae</taxon>
        <taxon>Roseofilum</taxon>
        <taxon>Roseofilum casamattae</taxon>
    </lineage>
</organism>
<dbReference type="Pfam" id="PF00156">
    <property type="entry name" value="Pribosyltran"/>
    <property type="match status" value="1"/>
</dbReference>
<comment type="caution">
    <text evidence="6">The sequence shown here is derived from an EMBL/GenBank/DDBJ whole genome shotgun (WGS) entry which is preliminary data.</text>
</comment>
<evidence type="ECO:0000256" key="3">
    <source>
        <dbReference type="ARBA" id="ARBA00023163"/>
    </source>
</evidence>
<dbReference type="PANTHER" id="PTHR11608">
    <property type="entry name" value="BIFUNCTIONAL PROTEIN PYRR"/>
    <property type="match status" value="1"/>
</dbReference>
<keyword evidence="2 4" id="KW-0805">Transcription regulation</keyword>
<dbReference type="SUPFAM" id="SSF53271">
    <property type="entry name" value="PRTase-like"/>
    <property type="match status" value="1"/>
</dbReference>
<dbReference type="InterPro" id="IPR023050">
    <property type="entry name" value="PyrR"/>
</dbReference>
<gene>
    <name evidence="4 6" type="primary">pyrR</name>
    <name evidence="6" type="ORF">PMH09_07575</name>
</gene>
<evidence type="ECO:0000313" key="7">
    <source>
        <dbReference type="Proteomes" id="UP001232992"/>
    </source>
</evidence>
<evidence type="ECO:0000256" key="4">
    <source>
        <dbReference type="HAMAP-Rule" id="MF_01219"/>
    </source>
</evidence>
<dbReference type="CDD" id="cd06223">
    <property type="entry name" value="PRTases_typeI"/>
    <property type="match status" value="1"/>
</dbReference>
<comment type="catalytic activity">
    <reaction evidence="4">
        <text>UMP + diphosphate = 5-phospho-alpha-D-ribose 1-diphosphate + uracil</text>
        <dbReference type="Rhea" id="RHEA:13017"/>
        <dbReference type="ChEBI" id="CHEBI:17568"/>
        <dbReference type="ChEBI" id="CHEBI:33019"/>
        <dbReference type="ChEBI" id="CHEBI:57865"/>
        <dbReference type="ChEBI" id="CHEBI:58017"/>
        <dbReference type="EC" id="2.4.2.9"/>
    </reaction>
</comment>
<dbReference type="InterPro" id="IPR050137">
    <property type="entry name" value="PyrR_bifunctional"/>
</dbReference>
<dbReference type="NCBIfam" id="NF003549">
    <property type="entry name" value="PRK05205.1-5"/>
    <property type="match status" value="1"/>
</dbReference>
<proteinExistence type="inferred from homology"/>
<dbReference type="InterPro" id="IPR029057">
    <property type="entry name" value="PRTase-like"/>
</dbReference>
<dbReference type="EMBL" id="JAQOSQ010000005">
    <property type="protein sequence ID" value="MDJ1183050.1"/>
    <property type="molecule type" value="Genomic_DNA"/>
</dbReference>
<comment type="similarity">
    <text evidence="1 4">Belongs to the purine/pyrimidine phosphoribosyltransferase family. PyrR subfamily.</text>
</comment>
<evidence type="ECO:0000256" key="2">
    <source>
        <dbReference type="ARBA" id="ARBA00023015"/>
    </source>
</evidence>
<name>A0ABT7BVC7_9CYAN</name>
<dbReference type="EC" id="2.4.2.9" evidence="4"/>
<keyword evidence="7" id="KW-1185">Reference proteome</keyword>
<dbReference type="RefSeq" id="WP_283757703.1">
    <property type="nucleotide sequence ID" value="NZ_JAQOSQ010000005.1"/>
</dbReference>
<dbReference type="HAMAP" id="MF_01219">
    <property type="entry name" value="PyrR"/>
    <property type="match status" value="1"/>
</dbReference>
<dbReference type="InterPro" id="IPR000836">
    <property type="entry name" value="PRTase_dom"/>
</dbReference>